<dbReference type="OrthoDB" id="4085451at2759"/>
<organism evidence="2 3">
    <name type="scientific">Cyclocybe aegerita</name>
    <name type="common">Black poplar mushroom</name>
    <name type="synonym">Agrocybe aegerita</name>
    <dbReference type="NCBI Taxonomy" id="1973307"/>
    <lineage>
        <taxon>Eukaryota</taxon>
        <taxon>Fungi</taxon>
        <taxon>Dikarya</taxon>
        <taxon>Basidiomycota</taxon>
        <taxon>Agaricomycotina</taxon>
        <taxon>Agaricomycetes</taxon>
        <taxon>Agaricomycetidae</taxon>
        <taxon>Agaricales</taxon>
        <taxon>Agaricineae</taxon>
        <taxon>Bolbitiaceae</taxon>
        <taxon>Cyclocybe</taxon>
    </lineage>
</organism>
<protein>
    <submittedName>
        <fullName evidence="2">Uncharacterized protein</fullName>
    </submittedName>
</protein>
<evidence type="ECO:0000313" key="2">
    <source>
        <dbReference type="EMBL" id="CAA7267629.1"/>
    </source>
</evidence>
<sequence>MGSSASKAARKYPPQAAQAALKNGAKARAPPAPAQTEHLADSHRSAAIERDAGDPDFMANLSRLGQVRVDHHMQPVRLQSPSTTKLFESRAEAVNESSQPTRNKLYAFVLSDLLDKRKAVKTRADLEKLAKEYNVDVDKLEGLARFVSSPSISNSNVRPAKGKSEEEGFIATAVWLEPNLRGS</sequence>
<gene>
    <name evidence="2" type="ORF">AAE3_LOCUS9898</name>
</gene>
<dbReference type="AlphaFoldDB" id="A0A8S0VSR3"/>
<reference evidence="2 3" key="1">
    <citation type="submission" date="2020-01" db="EMBL/GenBank/DDBJ databases">
        <authorList>
            <person name="Gupta K D."/>
        </authorList>
    </citation>
    <scope>NUCLEOTIDE SEQUENCE [LARGE SCALE GENOMIC DNA]</scope>
</reference>
<comment type="caution">
    <text evidence="2">The sequence shown here is derived from an EMBL/GenBank/DDBJ whole genome shotgun (WGS) entry which is preliminary data.</text>
</comment>
<evidence type="ECO:0000313" key="3">
    <source>
        <dbReference type="Proteomes" id="UP000467700"/>
    </source>
</evidence>
<accession>A0A8S0VSR3</accession>
<feature type="compositionally biased region" description="Low complexity" evidence="1">
    <location>
        <begin position="15"/>
        <end position="29"/>
    </location>
</feature>
<name>A0A8S0VSR3_CYCAE</name>
<dbReference type="Proteomes" id="UP000467700">
    <property type="component" value="Unassembled WGS sequence"/>
</dbReference>
<feature type="region of interest" description="Disordered" evidence="1">
    <location>
        <begin position="1"/>
        <end position="44"/>
    </location>
</feature>
<dbReference type="EMBL" id="CACVBS010000061">
    <property type="protein sequence ID" value="CAA7267629.1"/>
    <property type="molecule type" value="Genomic_DNA"/>
</dbReference>
<keyword evidence="3" id="KW-1185">Reference proteome</keyword>
<proteinExistence type="predicted"/>
<evidence type="ECO:0000256" key="1">
    <source>
        <dbReference type="SAM" id="MobiDB-lite"/>
    </source>
</evidence>